<sequence length="53" mass="5919">RSVSLEHQQRSLDSSLTHAIMAARNMKKVSHRMAHSLASGLHSTHFLTSPCTY</sequence>
<protein>
    <submittedName>
        <fullName evidence="1">Uncharacterized protein</fullName>
    </submittedName>
</protein>
<keyword evidence="2" id="KW-1185">Reference proteome</keyword>
<gene>
    <name evidence="1" type="ORF">M9458_042449</name>
</gene>
<feature type="non-terminal residue" evidence="1">
    <location>
        <position position="1"/>
    </location>
</feature>
<accession>A0ABD0NRS0</accession>
<organism evidence="1 2">
    <name type="scientific">Cirrhinus mrigala</name>
    <name type="common">Mrigala</name>
    <dbReference type="NCBI Taxonomy" id="683832"/>
    <lineage>
        <taxon>Eukaryota</taxon>
        <taxon>Metazoa</taxon>
        <taxon>Chordata</taxon>
        <taxon>Craniata</taxon>
        <taxon>Vertebrata</taxon>
        <taxon>Euteleostomi</taxon>
        <taxon>Actinopterygii</taxon>
        <taxon>Neopterygii</taxon>
        <taxon>Teleostei</taxon>
        <taxon>Ostariophysi</taxon>
        <taxon>Cypriniformes</taxon>
        <taxon>Cyprinidae</taxon>
        <taxon>Labeoninae</taxon>
        <taxon>Labeonini</taxon>
        <taxon>Cirrhinus</taxon>
    </lineage>
</organism>
<reference evidence="1 2" key="1">
    <citation type="submission" date="2024-05" db="EMBL/GenBank/DDBJ databases">
        <title>Genome sequencing and assembly of Indian major carp, Cirrhinus mrigala (Hamilton, 1822).</title>
        <authorList>
            <person name="Mohindra V."/>
            <person name="Chowdhury L.M."/>
            <person name="Lal K."/>
            <person name="Jena J.K."/>
        </authorList>
    </citation>
    <scope>NUCLEOTIDE SEQUENCE [LARGE SCALE GENOMIC DNA]</scope>
    <source>
        <strain evidence="1">CM1030</strain>
        <tissue evidence="1">Blood</tissue>
    </source>
</reference>
<name>A0ABD0NRS0_CIRMR</name>
<proteinExistence type="predicted"/>
<dbReference type="AlphaFoldDB" id="A0ABD0NRS0"/>
<dbReference type="Proteomes" id="UP001529510">
    <property type="component" value="Unassembled WGS sequence"/>
</dbReference>
<comment type="caution">
    <text evidence="1">The sequence shown here is derived from an EMBL/GenBank/DDBJ whole genome shotgun (WGS) entry which is preliminary data.</text>
</comment>
<evidence type="ECO:0000313" key="1">
    <source>
        <dbReference type="EMBL" id="KAL0163053.1"/>
    </source>
</evidence>
<dbReference type="EMBL" id="JAMKFB020000021">
    <property type="protein sequence ID" value="KAL0163053.1"/>
    <property type="molecule type" value="Genomic_DNA"/>
</dbReference>
<evidence type="ECO:0000313" key="2">
    <source>
        <dbReference type="Proteomes" id="UP001529510"/>
    </source>
</evidence>